<gene>
    <name evidence="2" type="ORF">TCAP_07380</name>
</gene>
<feature type="compositionally biased region" description="Acidic residues" evidence="1">
    <location>
        <begin position="187"/>
        <end position="196"/>
    </location>
</feature>
<accession>A0A2K3PZ54</accession>
<feature type="region of interest" description="Disordered" evidence="1">
    <location>
        <begin position="1"/>
        <end position="28"/>
    </location>
</feature>
<feature type="compositionally biased region" description="Low complexity" evidence="1">
    <location>
        <begin position="614"/>
        <end position="626"/>
    </location>
</feature>
<dbReference type="OrthoDB" id="10665406at2759"/>
<dbReference type="Proteomes" id="UP000236621">
    <property type="component" value="Unassembled WGS sequence"/>
</dbReference>
<protein>
    <submittedName>
        <fullName evidence="2">Uncharacterized protein</fullName>
    </submittedName>
</protein>
<feature type="compositionally biased region" description="Low complexity" evidence="1">
    <location>
        <begin position="278"/>
        <end position="287"/>
    </location>
</feature>
<feature type="compositionally biased region" description="Gly residues" evidence="1">
    <location>
        <begin position="628"/>
        <end position="639"/>
    </location>
</feature>
<feature type="region of interest" description="Disordered" evidence="1">
    <location>
        <begin position="466"/>
        <end position="648"/>
    </location>
</feature>
<proteinExistence type="predicted"/>
<name>A0A2K3PZ54_9HYPO</name>
<feature type="region of interest" description="Disordered" evidence="1">
    <location>
        <begin position="224"/>
        <end position="303"/>
    </location>
</feature>
<sequence>MPSGARTATSTPRNRTTRTPPPSARSRWCTDSARLVDGGGWERTTPAGIVGRVAGFDRFRLSRRHSPTRFLRHRPIALQRRRRHLARKQGGQHAPQRRPAFPQRVQADGDEGAKDPDDAHADPAREELLGKDIAGALALLLGKGGLPGELGLALGLGVRPRGVQKVVVVCPADGQHRLPVVLFEAEDEAEHGDEDEGRQQRGDVAREHGVVGAGALDVERAARLARGDEPGGDGAGGAEDGRERGRPAVLAAPEQRQRRRDDGGGDEDAHEQVQVAHGDAVVPQADGDAADDGGVGGHGHVRHPDEQLAAGVGAEVGAVDVVGEDGRRGDELRVEGRRDGQEDHDEGRDGAALAEERDGGVGQGKAGRDVGLAHAVGVGREARAGLEGQRGQAQRRGRQPGDGEPGGAADDVPGEGVDGVRGDGLVVVAVVEEDGAEVADDVDDEEDDAALGAHRQVAAVLVAGDGVRPGGLDEQVVDGRRAAEDVRGGVGAEGEDDDDDEDDEGVDVVGDEGGLEPADEGVGDDGDGHEEDGGHGVDARQRVDGGGAAGDEHERHEHVGREAEGDEGEVRRGAVARPDGLEEGVRVGGALLERDGQRGEQQDLDRRARRVPEGAGDAVAVADAGALQEGGGPGPGGDDGGGDEARLHGAAGRVEHLGRLDLVVEAPEDVGEGDLAEHVVSSERRGRRAPRGMRNPTMKTAKAKPTPRTMP</sequence>
<dbReference type="AlphaFoldDB" id="A0A2K3PZ54"/>
<feature type="region of interest" description="Disordered" evidence="1">
    <location>
        <begin position="81"/>
        <end position="122"/>
    </location>
</feature>
<feature type="compositionally biased region" description="Basic and acidic residues" evidence="1">
    <location>
        <begin position="675"/>
        <end position="684"/>
    </location>
</feature>
<evidence type="ECO:0000313" key="3">
    <source>
        <dbReference type="Proteomes" id="UP000236621"/>
    </source>
</evidence>
<comment type="caution">
    <text evidence="2">The sequence shown here is derived from an EMBL/GenBank/DDBJ whole genome shotgun (WGS) entry which is preliminary data.</text>
</comment>
<evidence type="ECO:0000313" key="2">
    <source>
        <dbReference type="EMBL" id="PNY20567.1"/>
    </source>
</evidence>
<reference evidence="2 3" key="1">
    <citation type="submission" date="2017-08" db="EMBL/GenBank/DDBJ databases">
        <title>Harnessing the power of phylogenomics to disentangle the directionality and signatures of interkingdom host jumping in the parasitic fungal genus Tolypocladium.</title>
        <authorList>
            <person name="Quandt C.A."/>
            <person name="Patterson W."/>
            <person name="Spatafora J.W."/>
        </authorList>
    </citation>
    <scope>NUCLEOTIDE SEQUENCE [LARGE SCALE GENOMIC DNA]</scope>
    <source>
        <strain evidence="2 3">CBS 113982</strain>
    </source>
</reference>
<feature type="compositionally biased region" description="Basic and acidic residues" evidence="1">
    <location>
        <begin position="111"/>
        <end position="122"/>
    </location>
</feature>
<keyword evidence="3" id="KW-1185">Reference proteome</keyword>
<dbReference type="EMBL" id="NRSZ01001267">
    <property type="protein sequence ID" value="PNY20567.1"/>
    <property type="molecule type" value="Genomic_DNA"/>
</dbReference>
<feature type="compositionally biased region" description="Basic and acidic residues" evidence="1">
    <location>
        <begin position="477"/>
        <end position="487"/>
    </location>
</feature>
<feature type="compositionally biased region" description="Basic and acidic residues" evidence="1">
    <location>
        <begin position="550"/>
        <end position="572"/>
    </location>
</feature>
<feature type="region of interest" description="Disordered" evidence="1">
    <location>
        <begin position="187"/>
        <end position="212"/>
    </location>
</feature>
<organism evidence="2 3">
    <name type="scientific">Tolypocladium capitatum</name>
    <dbReference type="NCBI Taxonomy" id="45235"/>
    <lineage>
        <taxon>Eukaryota</taxon>
        <taxon>Fungi</taxon>
        <taxon>Dikarya</taxon>
        <taxon>Ascomycota</taxon>
        <taxon>Pezizomycotina</taxon>
        <taxon>Sordariomycetes</taxon>
        <taxon>Hypocreomycetidae</taxon>
        <taxon>Hypocreales</taxon>
        <taxon>Ophiocordycipitaceae</taxon>
        <taxon>Tolypocladium</taxon>
    </lineage>
</organism>
<feature type="compositionally biased region" description="Acidic residues" evidence="1">
    <location>
        <begin position="493"/>
        <end position="530"/>
    </location>
</feature>
<feature type="compositionally biased region" description="Low complexity" evidence="1">
    <location>
        <begin position="1"/>
        <end position="18"/>
    </location>
</feature>
<feature type="region of interest" description="Disordered" evidence="1">
    <location>
        <begin position="673"/>
        <end position="711"/>
    </location>
</feature>
<evidence type="ECO:0000256" key="1">
    <source>
        <dbReference type="SAM" id="MobiDB-lite"/>
    </source>
</evidence>
<feature type="compositionally biased region" description="Basic and acidic residues" evidence="1">
    <location>
        <begin position="324"/>
        <end position="359"/>
    </location>
</feature>
<feature type="compositionally biased region" description="Basic and acidic residues" evidence="1">
    <location>
        <begin position="197"/>
        <end position="209"/>
    </location>
</feature>
<feature type="region of interest" description="Disordered" evidence="1">
    <location>
        <begin position="317"/>
        <end position="423"/>
    </location>
</feature>
<feature type="compositionally biased region" description="Basic and acidic residues" evidence="1">
    <location>
        <begin position="592"/>
        <end position="612"/>
    </location>
</feature>
<feature type="compositionally biased region" description="Basic and acidic residues" evidence="1">
    <location>
        <begin position="531"/>
        <end position="543"/>
    </location>
</feature>